<evidence type="ECO:0000313" key="1">
    <source>
        <dbReference type="EMBL" id="KAH7996542.1"/>
    </source>
</evidence>
<sequence>MGAQRPLIVPWLLEQLDAQQFPGVSWLNEERTRFRIPWKHGSRQSIIPEDFQLFEAWAIASGRYNPRTDPRTASDWKRNFRAALNRKPEIQLIADNSTNSEDPHKVFEIQHLANPNDNGQAVAGDVQENLEVHGDSLPSGQDDSLEDVLMSLSLSSSEYGGSGARLVPGAENPAYYAGLSASGLDPGPPTLPMIPLEPALGASNFEPVADSAASCVGLPPSGLDQASPMVPVLPLEQLMESTALETDFEVRVYYRGRQVFHDTFSKVQGLRFVPPGSPEPYPDLADVVLPDVAILNDELQASYTSRLLRGVAPGVLLRIEGPSLCGSRLGTCHVFWSQSEAPTAGARYGGFPKRNFTCLYSLQQFVQELVGFLEGRNGSPEYTLWLCFGEDWPDPNCIWRKKLIMVQVIPKVFEILHEMSKASGASSLNQVEPDLRISDSLQDSTFLERLKNWGEKMDVQFGS</sequence>
<organism evidence="1 2">
    <name type="scientific">Sphaerodactylus townsendi</name>
    <dbReference type="NCBI Taxonomy" id="933632"/>
    <lineage>
        <taxon>Eukaryota</taxon>
        <taxon>Metazoa</taxon>
        <taxon>Chordata</taxon>
        <taxon>Craniata</taxon>
        <taxon>Vertebrata</taxon>
        <taxon>Euteleostomi</taxon>
        <taxon>Lepidosauria</taxon>
        <taxon>Squamata</taxon>
        <taxon>Bifurcata</taxon>
        <taxon>Gekkota</taxon>
        <taxon>Sphaerodactylidae</taxon>
        <taxon>Sphaerodactylus</taxon>
    </lineage>
</organism>
<comment type="caution">
    <text evidence="1">The sequence shown here is derived from an EMBL/GenBank/DDBJ whole genome shotgun (WGS) entry which is preliminary data.</text>
</comment>
<gene>
    <name evidence="1" type="ORF">K3G42_007720</name>
</gene>
<keyword evidence="2" id="KW-1185">Reference proteome</keyword>
<accession>A0ACB8EUD2</accession>
<name>A0ACB8EUD2_9SAUR</name>
<reference evidence="1" key="1">
    <citation type="submission" date="2021-08" db="EMBL/GenBank/DDBJ databases">
        <title>The first chromosome-level gecko genome reveals the dynamic sex chromosomes of Neotropical dwarf geckos (Sphaerodactylidae: Sphaerodactylus).</title>
        <authorList>
            <person name="Pinto B.J."/>
            <person name="Keating S.E."/>
            <person name="Gamble T."/>
        </authorList>
    </citation>
    <scope>NUCLEOTIDE SEQUENCE</scope>
    <source>
        <strain evidence="1">TG3544</strain>
    </source>
</reference>
<protein>
    <submittedName>
        <fullName evidence="1">Uncharacterized protein</fullName>
    </submittedName>
</protein>
<dbReference type="Proteomes" id="UP000827872">
    <property type="component" value="Linkage Group LG15"/>
</dbReference>
<evidence type="ECO:0000313" key="2">
    <source>
        <dbReference type="Proteomes" id="UP000827872"/>
    </source>
</evidence>
<proteinExistence type="predicted"/>
<dbReference type="EMBL" id="CM037628">
    <property type="protein sequence ID" value="KAH7996542.1"/>
    <property type="molecule type" value="Genomic_DNA"/>
</dbReference>